<dbReference type="SUPFAM" id="SSF56601">
    <property type="entry name" value="beta-lactamase/transpeptidase-like"/>
    <property type="match status" value="1"/>
</dbReference>
<sequence>MTKTVEPAAEARPVRRWKLWLLAVALVVVGGGGGFVALRLATPMPAPRIVQAVPQMYVIPGTPPVLPWPGAGQAVLQVEGLGALGSSGGTKPVPIASVTKVMTAYLVLKDHPLRTNEDGPKLTVSADEAAAYPDQLAKGMSLVQVNAGEMLTERQALTALLLPSANNMAYILARWDAGDQATFVAKMNQTAKQLRMDHTHYTDPSGFLDSTVSTAADQVALARAAMALPALAQIVAMPQATVPVAGLVKNVNTLLGQDGIVGVKTGNTDQAGGCLVFAADTVVDGHRLRVYGAVLGSGPQLDDAFAASSRLLQVGLGVLKQYRAVRAGQLVATVQGPLGSSTTLVAAKDLDVIGWPGLSYRLDTKATVPDRIAAAVGVGKLRLTTSDTAVTTDVQTTGALIPPTWWQRMTRRG</sequence>
<keyword evidence="4" id="KW-0133">Cell shape</keyword>
<dbReference type="Proteomes" id="UP001501570">
    <property type="component" value="Unassembled WGS sequence"/>
</dbReference>
<evidence type="ECO:0000256" key="2">
    <source>
        <dbReference type="ARBA" id="ARBA00022729"/>
    </source>
</evidence>
<dbReference type="Gene3D" id="3.40.710.10">
    <property type="entry name" value="DD-peptidase/beta-lactamase superfamily"/>
    <property type="match status" value="1"/>
</dbReference>
<dbReference type="Pfam" id="PF00768">
    <property type="entry name" value="Peptidase_S11"/>
    <property type="match status" value="1"/>
</dbReference>
<evidence type="ECO:0000256" key="4">
    <source>
        <dbReference type="ARBA" id="ARBA00022960"/>
    </source>
</evidence>
<evidence type="ECO:0000313" key="9">
    <source>
        <dbReference type="EMBL" id="GAA5190147.1"/>
    </source>
</evidence>
<proteinExistence type="inferred from homology"/>
<evidence type="ECO:0000256" key="1">
    <source>
        <dbReference type="ARBA" id="ARBA00007164"/>
    </source>
</evidence>
<dbReference type="RefSeq" id="WP_345632462.1">
    <property type="nucleotide sequence ID" value="NZ_BAABJQ010000013.1"/>
</dbReference>
<feature type="domain" description="Peptidase S11 D-alanyl-D-alanine carboxypeptidase A N-terminal" evidence="8">
    <location>
        <begin position="90"/>
        <end position="281"/>
    </location>
</feature>
<gene>
    <name evidence="9" type="ORF">GCM10023322_44610</name>
</gene>
<evidence type="ECO:0000256" key="7">
    <source>
        <dbReference type="RuleBase" id="RU004016"/>
    </source>
</evidence>
<comment type="caution">
    <text evidence="9">The sequence shown here is derived from an EMBL/GenBank/DDBJ whole genome shotgun (WGS) entry which is preliminary data.</text>
</comment>
<protein>
    <recommendedName>
        <fullName evidence="8">Peptidase S11 D-alanyl-D-alanine carboxypeptidase A N-terminal domain-containing protein</fullName>
    </recommendedName>
</protein>
<keyword evidence="6" id="KW-0961">Cell wall biogenesis/degradation</keyword>
<reference evidence="10" key="1">
    <citation type="journal article" date="2019" name="Int. J. Syst. Evol. Microbiol.">
        <title>The Global Catalogue of Microorganisms (GCM) 10K type strain sequencing project: providing services to taxonomists for standard genome sequencing and annotation.</title>
        <authorList>
            <consortium name="The Broad Institute Genomics Platform"/>
            <consortium name="The Broad Institute Genome Sequencing Center for Infectious Disease"/>
            <person name="Wu L."/>
            <person name="Ma J."/>
        </authorList>
    </citation>
    <scope>NUCLEOTIDE SEQUENCE [LARGE SCALE GENOMIC DNA]</scope>
    <source>
        <strain evidence="10">JCM 18304</strain>
    </source>
</reference>
<comment type="similarity">
    <text evidence="1 7">Belongs to the peptidase S11 family.</text>
</comment>
<dbReference type="PANTHER" id="PTHR21581">
    <property type="entry name" value="D-ALANYL-D-ALANINE CARBOXYPEPTIDASE"/>
    <property type="match status" value="1"/>
</dbReference>
<evidence type="ECO:0000256" key="3">
    <source>
        <dbReference type="ARBA" id="ARBA00022801"/>
    </source>
</evidence>
<accession>A0ABP9S2W1</accession>
<dbReference type="InterPro" id="IPR001967">
    <property type="entry name" value="Peptidase_S11_N"/>
</dbReference>
<evidence type="ECO:0000256" key="5">
    <source>
        <dbReference type="ARBA" id="ARBA00022984"/>
    </source>
</evidence>
<name>A0ABP9S2W1_9ACTN</name>
<evidence type="ECO:0000256" key="6">
    <source>
        <dbReference type="ARBA" id="ARBA00023316"/>
    </source>
</evidence>
<evidence type="ECO:0000313" key="10">
    <source>
        <dbReference type="Proteomes" id="UP001501570"/>
    </source>
</evidence>
<dbReference type="PANTHER" id="PTHR21581:SF33">
    <property type="entry name" value="D-ALANYL-D-ALANINE CARBOXYPEPTIDASE DACB"/>
    <property type="match status" value="1"/>
</dbReference>
<keyword evidence="10" id="KW-1185">Reference proteome</keyword>
<keyword evidence="5" id="KW-0573">Peptidoglycan synthesis</keyword>
<keyword evidence="3" id="KW-0378">Hydrolase</keyword>
<dbReference type="PRINTS" id="PR00725">
    <property type="entry name" value="DADACBPTASE1"/>
</dbReference>
<dbReference type="InterPro" id="IPR012338">
    <property type="entry name" value="Beta-lactam/transpept-like"/>
</dbReference>
<dbReference type="InterPro" id="IPR018044">
    <property type="entry name" value="Peptidase_S11"/>
</dbReference>
<evidence type="ECO:0000259" key="8">
    <source>
        <dbReference type="Pfam" id="PF00768"/>
    </source>
</evidence>
<dbReference type="EMBL" id="BAABJQ010000013">
    <property type="protein sequence ID" value="GAA5190147.1"/>
    <property type="molecule type" value="Genomic_DNA"/>
</dbReference>
<organism evidence="9 10">
    <name type="scientific">Rugosimonospora acidiphila</name>
    <dbReference type="NCBI Taxonomy" id="556531"/>
    <lineage>
        <taxon>Bacteria</taxon>
        <taxon>Bacillati</taxon>
        <taxon>Actinomycetota</taxon>
        <taxon>Actinomycetes</taxon>
        <taxon>Micromonosporales</taxon>
        <taxon>Micromonosporaceae</taxon>
        <taxon>Rugosimonospora</taxon>
    </lineage>
</organism>
<keyword evidence="2" id="KW-0732">Signal</keyword>